<dbReference type="Gene3D" id="2.130.10.10">
    <property type="entry name" value="YVTN repeat-like/Quinoprotein amine dehydrogenase"/>
    <property type="match status" value="2"/>
</dbReference>
<feature type="compositionally biased region" description="Polar residues" evidence="3">
    <location>
        <begin position="411"/>
        <end position="425"/>
    </location>
</feature>
<feature type="compositionally biased region" description="Polar residues" evidence="3">
    <location>
        <begin position="489"/>
        <end position="500"/>
    </location>
</feature>
<dbReference type="Pfam" id="PF00400">
    <property type="entry name" value="WD40"/>
    <property type="match status" value="1"/>
</dbReference>
<organism evidence="5 6">
    <name type="scientific">Perkinsus olseni</name>
    <name type="common">Perkinsus atlanticus</name>
    <dbReference type="NCBI Taxonomy" id="32597"/>
    <lineage>
        <taxon>Eukaryota</taxon>
        <taxon>Sar</taxon>
        <taxon>Alveolata</taxon>
        <taxon>Perkinsozoa</taxon>
        <taxon>Perkinsea</taxon>
        <taxon>Perkinsida</taxon>
        <taxon>Perkinsidae</taxon>
        <taxon>Perkinsus</taxon>
    </lineage>
</organism>
<evidence type="ECO:0000256" key="1">
    <source>
        <dbReference type="ARBA" id="ARBA00022574"/>
    </source>
</evidence>
<accession>A0A7J6NRD1</accession>
<comment type="caution">
    <text evidence="5">The sequence shown here is derived from an EMBL/GenBank/DDBJ whole genome shotgun (WGS) entry which is preliminary data.</text>
</comment>
<name>A0A7J6NRD1_PEROL</name>
<dbReference type="GO" id="GO:0016239">
    <property type="term" value="P:positive regulation of macroautophagy"/>
    <property type="evidence" value="ECO:0007669"/>
    <property type="project" value="TreeGrafter"/>
</dbReference>
<dbReference type="PANTHER" id="PTHR46200">
    <property type="entry name" value="GATOR COMPLEX PROTEIN WDR24"/>
    <property type="match status" value="1"/>
</dbReference>
<evidence type="ECO:0000259" key="4">
    <source>
        <dbReference type="Pfam" id="PF17120"/>
    </source>
</evidence>
<feature type="domain" description="WDR59/RTC1-like RING zinc finger" evidence="4">
    <location>
        <begin position="833"/>
        <end position="885"/>
    </location>
</feature>
<dbReference type="PANTHER" id="PTHR46200:SF1">
    <property type="entry name" value="GATOR COMPLEX PROTEIN WDR24"/>
    <property type="match status" value="1"/>
</dbReference>
<dbReference type="AlphaFoldDB" id="A0A7J6NRD1"/>
<evidence type="ECO:0000313" key="6">
    <source>
        <dbReference type="Proteomes" id="UP000541610"/>
    </source>
</evidence>
<dbReference type="GO" id="GO:0005829">
    <property type="term" value="C:cytosol"/>
    <property type="evidence" value="ECO:0007669"/>
    <property type="project" value="TreeGrafter"/>
</dbReference>
<feature type="region of interest" description="Disordered" evidence="3">
    <location>
        <begin position="459"/>
        <end position="514"/>
    </location>
</feature>
<dbReference type="GO" id="GO:1904263">
    <property type="term" value="P:positive regulation of TORC1 signaling"/>
    <property type="evidence" value="ECO:0007669"/>
    <property type="project" value="TreeGrafter"/>
</dbReference>
<keyword evidence="1" id="KW-0853">WD repeat</keyword>
<dbReference type="InterPro" id="IPR036322">
    <property type="entry name" value="WD40_repeat_dom_sf"/>
</dbReference>
<dbReference type="EMBL" id="JABANP010000256">
    <property type="protein sequence ID" value="KAF4685621.1"/>
    <property type="molecule type" value="Genomic_DNA"/>
</dbReference>
<feature type="compositionally biased region" description="Pro residues" evidence="3">
    <location>
        <begin position="471"/>
        <end position="487"/>
    </location>
</feature>
<keyword evidence="2" id="KW-0677">Repeat</keyword>
<evidence type="ECO:0000256" key="2">
    <source>
        <dbReference type="ARBA" id="ARBA00022737"/>
    </source>
</evidence>
<gene>
    <name evidence="5" type="primary">WDR24</name>
    <name evidence="5" type="ORF">FOZ60_006350</name>
</gene>
<dbReference type="InterPro" id="IPR037590">
    <property type="entry name" value="WDR24"/>
</dbReference>
<dbReference type="InterPro" id="IPR001680">
    <property type="entry name" value="WD40_rpt"/>
</dbReference>
<dbReference type="InterPro" id="IPR015943">
    <property type="entry name" value="WD40/YVTN_repeat-like_dom_sf"/>
</dbReference>
<dbReference type="SMART" id="SM00320">
    <property type="entry name" value="WD40"/>
    <property type="match status" value="5"/>
</dbReference>
<evidence type="ECO:0000256" key="3">
    <source>
        <dbReference type="SAM" id="MobiDB-lite"/>
    </source>
</evidence>
<dbReference type="GO" id="GO:0061700">
    <property type="term" value="C:GATOR2 complex"/>
    <property type="evidence" value="ECO:0007669"/>
    <property type="project" value="TreeGrafter"/>
</dbReference>
<protein>
    <submittedName>
        <fullName evidence="5">WD repeat-containing protein 24</fullName>
    </submittedName>
</protein>
<dbReference type="GO" id="GO:0005774">
    <property type="term" value="C:vacuolar membrane"/>
    <property type="evidence" value="ECO:0007669"/>
    <property type="project" value="TreeGrafter"/>
</dbReference>
<dbReference type="Pfam" id="PF17120">
    <property type="entry name" value="zf-RING_16"/>
    <property type="match status" value="1"/>
</dbReference>
<evidence type="ECO:0000313" key="5">
    <source>
        <dbReference type="EMBL" id="KAF4685621.1"/>
    </source>
</evidence>
<sequence>MEARGLRTIRNLKNKFNVTAAAIHPLVDHIACTGSSNGQVFVWDYRNMSYSPVIERWMAHPRAVTAMCFMPQRRDSEPSPSYLLSAGQEGNLTVSSLPSYKGKRSNVGEAGDHEWRAHLTYAQLRGDSRGSIRLMNLPAVRDIEAVPAFNGTCQILCANDDGSVEIYSTSTPAAGVHLVRPKPRKITASLDSVCSARYSSVDDNVFAAAGRDRYIRIYDTRTPCESPGMKLRSPSSLWAVRWRPGSGVHLASCHSVMDSTVNVWDLRMPHMPGYVFNSHADSIVDMFWADNHHIVSGSKDCTVRMHALRDATIPIENLRTVNISFSFCKAHVPAGGSGTAAAGSREGELVNTVADVCDTVDRTTFVTIHDDLDMQRVAQNGFPVSTSRKAGDPIEQSPCEVDLHKCIDADNNPSRGAQRPSTAAAPSSDRSKLISPRGFPPRADRIRCFNRFAYEGGMDAAISRPRSPRSRTPPPTRGRRPPLPPTVPKASSSTTTTSNFHIPPSNKPDQRQSPQLVNGEVVAPMGRSPKPSLVVPTQDALTTEAANSVGNVGEESDVGGSLVTTTQGGSGTEHATATASRTCIVQRLETQRGSAEDLQALVDLCHPLTRLVRSISSRPPGMSRQEIVLNSLDQFREDPICTSRFTSGKLDLFRVLCWIFQQCQPTAIEEARRDMLLGCASPTHSSTSTKSSGPASLQVHCGGVSNGGHHHHPQILWLARVLESATVFYQTLGDIVMCIIMLLVKLNCGIFSSEDDEESCERQLSISCVNYITLLRRLRLWDLATSFTNACAAYEDIAGISHAGTGVKTRCTSCGKECGVGSDKAICSHCHKNNRSCVVCGKNVKGLWLACQVCGHGGHVMHMTDWFATQKYEICPSPNCGHVCSPASSAHRNSVPLTNTTTMTAFQLNDEDATELIQ</sequence>
<feature type="region of interest" description="Disordered" evidence="3">
    <location>
        <begin position="408"/>
        <end position="442"/>
    </location>
</feature>
<dbReference type="Proteomes" id="UP000541610">
    <property type="component" value="Unassembled WGS sequence"/>
</dbReference>
<dbReference type="InterPro" id="IPR049566">
    <property type="entry name" value="WDR59_RTC1-like_RING_Znf"/>
</dbReference>
<dbReference type="OrthoDB" id="419720at2759"/>
<dbReference type="SUPFAM" id="SSF50978">
    <property type="entry name" value="WD40 repeat-like"/>
    <property type="match status" value="1"/>
</dbReference>
<proteinExistence type="predicted"/>
<dbReference type="CDD" id="cd16693">
    <property type="entry name" value="mRING-H2-C3H3C2_WDR24"/>
    <property type="match status" value="1"/>
</dbReference>
<reference evidence="5 6" key="1">
    <citation type="submission" date="2020-04" db="EMBL/GenBank/DDBJ databases">
        <title>Perkinsus olseni comparative genomics.</title>
        <authorList>
            <person name="Bogema D.R."/>
        </authorList>
    </citation>
    <scope>NUCLEOTIDE SEQUENCE [LARGE SCALE GENOMIC DNA]</scope>
    <source>
        <strain evidence="5">00978-12</strain>
    </source>
</reference>